<protein>
    <submittedName>
        <fullName evidence="1">Uncharacterized protein</fullName>
    </submittedName>
</protein>
<feature type="non-terminal residue" evidence="1">
    <location>
        <position position="1"/>
    </location>
</feature>
<comment type="caution">
    <text evidence="1">The sequence shown here is derived from an EMBL/GenBank/DDBJ whole genome shotgun (WGS) entry which is preliminary data.</text>
</comment>
<accession>A0A0G0X9U7</accession>
<proteinExistence type="predicted"/>
<gene>
    <name evidence="1" type="ORF">UU80_C0034G0020</name>
</gene>
<sequence length="40" mass="4477">QATRYDLATVGSMYAKRAVDYSTFGKMVVVPYAGKEQNLF</sequence>
<dbReference type="EMBL" id="LCCA01000034">
    <property type="protein sequence ID" value="KKS21142.1"/>
    <property type="molecule type" value="Genomic_DNA"/>
</dbReference>
<evidence type="ECO:0000313" key="2">
    <source>
        <dbReference type="Proteomes" id="UP000034920"/>
    </source>
</evidence>
<dbReference type="Proteomes" id="UP000034920">
    <property type="component" value="Unassembled WGS sequence"/>
</dbReference>
<evidence type="ECO:0000313" key="1">
    <source>
        <dbReference type="EMBL" id="KKS21142.1"/>
    </source>
</evidence>
<name>A0A0G0X9U7_UNCKA</name>
<dbReference type="AlphaFoldDB" id="A0A0G0X9U7"/>
<organism evidence="1 2">
    <name type="scientific">candidate division WWE3 bacterium GW2011_GWA1_41_8</name>
    <dbReference type="NCBI Taxonomy" id="1619103"/>
    <lineage>
        <taxon>Bacteria</taxon>
        <taxon>Katanobacteria</taxon>
    </lineage>
</organism>
<reference evidence="1 2" key="1">
    <citation type="journal article" date="2015" name="Nature">
        <title>rRNA introns, odd ribosomes, and small enigmatic genomes across a large radiation of phyla.</title>
        <authorList>
            <person name="Brown C.T."/>
            <person name="Hug L.A."/>
            <person name="Thomas B.C."/>
            <person name="Sharon I."/>
            <person name="Castelle C.J."/>
            <person name="Singh A."/>
            <person name="Wilkins M.J."/>
            <person name="Williams K.H."/>
            <person name="Banfield J.F."/>
        </authorList>
    </citation>
    <scope>NUCLEOTIDE SEQUENCE [LARGE SCALE GENOMIC DNA]</scope>
</reference>